<reference evidence="3" key="1">
    <citation type="journal article" date="2018" name="Nat. Microbiol.">
        <title>Leveraging single-cell genomics to expand the fungal tree of life.</title>
        <authorList>
            <person name="Ahrendt S.R."/>
            <person name="Quandt C.A."/>
            <person name="Ciobanu D."/>
            <person name="Clum A."/>
            <person name="Salamov A."/>
            <person name="Andreopoulos B."/>
            <person name="Cheng J.F."/>
            <person name="Woyke T."/>
            <person name="Pelin A."/>
            <person name="Henrissat B."/>
            <person name="Reynolds N.K."/>
            <person name="Benny G.L."/>
            <person name="Smith M.E."/>
            <person name="James T.Y."/>
            <person name="Grigoriev I.V."/>
        </authorList>
    </citation>
    <scope>NUCLEOTIDE SEQUENCE [LARGE SCALE GENOMIC DNA]</scope>
    <source>
        <strain evidence="3">RSA 1356</strain>
    </source>
</reference>
<sequence length="225" mass="25489">MRLTTLFGTAVAATLASLAMMGSVADATPFNPFKPFKPAKENIEFKDRDMKVLQENGFANVHNGLQIICPPKTHLRELKDDQNRTIQYTYYNETGVVRTAKVEYKKHDLVSRISVTDTELLNGHPKTFTIKVSYSTFRRLPEKYTMTLVDGRILIAKLKYTLTSKLKEIEFERTWDKSTSRIKVERTLWSGSVKEIKSYGEYDPSKVAAAAASNARANSLPPYTP</sequence>
<organism evidence="2 3">
    <name type="scientific">Thamnocephalis sphaerospora</name>
    <dbReference type="NCBI Taxonomy" id="78915"/>
    <lineage>
        <taxon>Eukaryota</taxon>
        <taxon>Fungi</taxon>
        <taxon>Fungi incertae sedis</taxon>
        <taxon>Zoopagomycota</taxon>
        <taxon>Zoopagomycotina</taxon>
        <taxon>Zoopagomycetes</taxon>
        <taxon>Zoopagales</taxon>
        <taxon>Sigmoideomycetaceae</taxon>
        <taxon>Thamnocephalis</taxon>
    </lineage>
</organism>
<evidence type="ECO:0000313" key="3">
    <source>
        <dbReference type="Proteomes" id="UP000271241"/>
    </source>
</evidence>
<feature type="chain" id="PRO_5020458302" evidence="1">
    <location>
        <begin position="28"/>
        <end position="225"/>
    </location>
</feature>
<name>A0A4P9XNR1_9FUNG</name>
<proteinExistence type="predicted"/>
<dbReference type="AlphaFoldDB" id="A0A4P9XNR1"/>
<accession>A0A4P9XNR1</accession>
<dbReference type="Proteomes" id="UP000271241">
    <property type="component" value="Unassembled WGS sequence"/>
</dbReference>
<keyword evidence="1" id="KW-0732">Signal</keyword>
<dbReference type="EMBL" id="KZ992692">
    <property type="protein sequence ID" value="RKP07627.1"/>
    <property type="molecule type" value="Genomic_DNA"/>
</dbReference>
<gene>
    <name evidence="2" type="ORF">THASP1DRAFT_24250</name>
</gene>
<keyword evidence="3" id="KW-1185">Reference proteome</keyword>
<feature type="signal peptide" evidence="1">
    <location>
        <begin position="1"/>
        <end position="27"/>
    </location>
</feature>
<protein>
    <submittedName>
        <fullName evidence="2">Uncharacterized protein</fullName>
    </submittedName>
</protein>
<evidence type="ECO:0000313" key="2">
    <source>
        <dbReference type="EMBL" id="RKP07627.1"/>
    </source>
</evidence>
<evidence type="ECO:0000256" key="1">
    <source>
        <dbReference type="SAM" id="SignalP"/>
    </source>
</evidence>